<sequence length="63" mass="6637">MKFSAASIVTLLAATVAHAGPVDVRAALDVFVPPVTAPVAGAVWPIGSQQNVTWRVFVYMHGF</sequence>
<accession>A0ABR3JFF5</accession>
<name>A0ABR3JFF5_9AGAR</name>
<dbReference type="Proteomes" id="UP001556367">
    <property type="component" value="Unassembled WGS sequence"/>
</dbReference>
<reference evidence="3" key="1">
    <citation type="submission" date="2024-06" db="EMBL/GenBank/DDBJ databases">
        <title>Multi-omics analyses provide insights into the biosynthesis of the anticancer antibiotic pleurotin in Hohenbuehelia grisea.</title>
        <authorList>
            <person name="Weaver J.A."/>
            <person name="Alberti F."/>
        </authorList>
    </citation>
    <scope>NUCLEOTIDE SEQUENCE [LARGE SCALE GENOMIC DNA]</scope>
    <source>
        <strain evidence="3">T-177</strain>
    </source>
</reference>
<comment type="caution">
    <text evidence="2">The sequence shown here is derived from an EMBL/GenBank/DDBJ whole genome shotgun (WGS) entry which is preliminary data.</text>
</comment>
<keyword evidence="1" id="KW-0732">Signal</keyword>
<proteinExistence type="predicted"/>
<evidence type="ECO:0000313" key="3">
    <source>
        <dbReference type="Proteomes" id="UP001556367"/>
    </source>
</evidence>
<dbReference type="EMBL" id="JASNQZ010000008">
    <property type="protein sequence ID" value="KAL0954152.1"/>
    <property type="molecule type" value="Genomic_DNA"/>
</dbReference>
<evidence type="ECO:0000313" key="2">
    <source>
        <dbReference type="EMBL" id="KAL0954152.1"/>
    </source>
</evidence>
<keyword evidence="3" id="KW-1185">Reference proteome</keyword>
<protein>
    <submittedName>
        <fullName evidence="2">Uncharacterized protein</fullName>
    </submittedName>
</protein>
<feature type="signal peptide" evidence="1">
    <location>
        <begin position="1"/>
        <end position="19"/>
    </location>
</feature>
<gene>
    <name evidence="2" type="ORF">HGRIS_005289</name>
</gene>
<feature type="chain" id="PRO_5046028460" evidence="1">
    <location>
        <begin position="20"/>
        <end position="63"/>
    </location>
</feature>
<evidence type="ECO:0000256" key="1">
    <source>
        <dbReference type="SAM" id="SignalP"/>
    </source>
</evidence>
<organism evidence="2 3">
    <name type="scientific">Hohenbuehelia grisea</name>
    <dbReference type="NCBI Taxonomy" id="104357"/>
    <lineage>
        <taxon>Eukaryota</taxon>
        <taxon>Fungi</taxon>
        <taxon>Dikarya</taxon>
        <taxon>Basidiomycota</taxon>
        <taxon>Agaricomycotina</taxon>
        <taxon>Agaricomycetes</taxon>
        <taxon>Agaricomycetidae</taxon>
        <taxon>Agaricales</taxon>
        <taxon>Pleurotineae</taxon>
        <taxon>Pleurotaceae</taxon>
        <taxon>Hohenbuehelia</taxon>
    </lineage>
</organism>